<dbReference type="InterPro" id="IPR035211">
    <property type="entry name" value="DUF5325"/>
</dbReference>
<feature type="transmembrane region" description="Helical" evidence="1">
    <location>
        <begin position="31"/>
        <end position="50"/>
    </location>
</feature>
<keyword evidence="3" id="KW-1185">Reference proteome</keyword>
<accession>A0A1H0RI16</accession>
<protein>
    <submittedName>
        <fullName evidence="2">Uncharacterized protein</fullName>
    </submittedName>
</protein>
<keyword evidence="1" id="KW-1133">Transmembrane helix</keyword>
<feature type="transmembrane region" description="Helical" evidence="1">
    <location>
        <begin position="7"/>
        <end position="25"/>
    </location>
</feature>
<organism evidence="2 3">
    <name type="scientific">Litchfieldia salsa</name>
    <dbReference type="NCBI Taxonomy" id="930152"/>
    <lineage>
        <taxon>Bacteria</taxon>
        <taxon>Bacillati</taxon>
        <taxon>Bacillota</taxon>
        <taxon>Bacilli</taxon>
        <taxon>Bacillales</taxon>
        <taxon>Bacillaceae</taxon>
        <taxon>Litchfieldia</taxon>
    </lineage>
</organism>
<keyword evidence="1" id="KW-0472">Membrane</keyword>
<evidence type="ECO:0000256" key="1">
    <source>
        <dbReference type="SAM" id="Phobius"/>
    </source>
</evidence>
<dbReference type="OrthoDB" id="2679959at2"/>
<keyword evidence="1" id="KW-0812">Transmembrane</keyword>
<dbReference type="Pfam" id="PF17259">
    <property type="entry name" value="DUF5325"/>
    <property type="match status" value="1"/>
</dbReference>
<proteinExistence type="predicted"/>
<dbReference type="Proteomes" id="UP000199159">
    <property type="component" value="Unassembled WGS sequence"/>
</dbReference>
<reference evidence="3" key="1">
    <citation type="submission" date="2016-10" db="EMBL/GenBank/DDBJ databases">
        <authorList>
            <person name="Varghese N."/>
            <person name="Submissions S."/>
        </authorList>
    </citation>
    <scope>NUCLEOTIDE SEQUENCE [LARGE SCALE GENOMIC DNA]</scope>
    <source>
        <strain evidence="3">IBRC-M10078</strain>
    </source>
</reference>
<sequence length="61" mass="6735">MKSINVTMLIFSFITVFLMMVIGIAVAERSILGIIISIIAVIIVTGFGFVTKKKMREKSTL</sequence>
<dbReference type="RefSeq" id="WP_090850556.1">
    <property type="nucleotide sequence ID" value="NZ_FNJU01000002.1"/>
</dbReference>
<dbReference type="AlphaFoldDB" id="A0A1H0RI16"/>
<dbReference type="EMBL" id="FNJU01000002">
    <property type="protein sequence ID" value="SDP29223.1"/>
    <property type="molecule type" value="Genomic_DNA"/>
</dbReference>
<evidence type="ECO:0000313" key="2">
    <source>
        <dbReference type="EMBL" id="SDP29223.1"/>
    </source>
</evidence>
<evidence type="ECO:0000313" key="3">
    <source>
        <dbReference type="Proteomes" id="UP000199159"/>
    </source>
</evidence>
<gene>
    <name evidence="2" type="ORF">SAMN05216565_102228</name>
</gene>
<name>A0A1H0RI16_9BACI</name>